<accession>A0A381RHK4</accession>
<dbReference type="InterPro" id="IPR002821">
    <property type="entry name" value="Hydantoinase_A"/>
</dbReference>
<evidence type="ECO:0000313" key="4">
    <source>
        <dbReference type="EMBL" id="SUZ90744.1"/>
    </source>
</evidence>
<dbReference type="GO" id="GO:0005829">
    <property type="term" value="C:cytosol"/>
    <property type="evidence" value="ECO:0007669"/>
    <property type="project" value="TreeGrafter"/>
</dbReference>
<gene>
    <name evidence="4" type="ORF">METZ01_LOCUS43598</name>
</gene>
<dbReference type="PANTHER" id="PTHR11365">
    <property type="entry name" value="5-OXOPROLINASE RELATED"/>
    <property type="match status" value="1"/>
</dbReference>
<name>A0A381RHK4_9ZZZZ</name>
<proteinExistence type="predicted"/>
<reference evidence="4" key="1">
    <citation type="submission" date="2018-05" db="EMBL/GenBank/DDBJ databases">
        <authorList>
            <person name="Lanie J.A."/>
            <person name="Ng W.-L."/>
            <person name="Kazmierczak K.M."/>
            <person name="Andrzejewski T.M."/>
            <person name="Davidsen T.M."/>
            <person name="Wayne K.J."/>
            <person name="Tettelin H."/>
            <person name="Glass J.I."/>
            <person name="Rusch D."/>
            <person name="Podicherti R."/>
            <person name="Tsui H.-C.T."/>
            <person name="Winkler M.E."/>
        </authorList>
    </citation>
    <scope>NUCLEOTIDE SEQUENCE</scope>
</reference>
<dbReference type="GO" id="GO:0006749">
    <property type="term" value="P:glutathione metabolic process"/>
    <property type="evidence" value="ECO:0007669"/>
    <property type="project" value="TreeGrafter"/>
</dbReference>
<feature type="domain" description="Hydantoinase A/oxoprolinase" evidence="1">
    <location>
        <begin position="215"/>
        <end position="502"/>
    </location>
</feature>
<dbReference type="Pfam" id="PF19278">
    <property type="entry name" value="Hydant_A_C"/>
    <property type="match status" value="1"/>
</dbReference>
<dbReference type="InterPro" id="IPR043129">
    <property type="entry name" value="ATPase_NBD"/>
</dbReference>
<feature type="domain" description="Hydantoinase/oxoprolinase N-terminal" evidence="2">
    <location>
        <begin position="6"/>
        <end position="192"/>
    </location>
</feature>
<dbReference type="InterPro" id="IPR049517">
    <property type="entry name" value="ACX-like_C"/>
</dbReference>
<dbReference type="InterPro" id="IPR045079">
    <property type="entry name" value="Oxoprolinase-like"/>
</dbReference>
<dbReference type="AlphaFoldDB" id="A0A381RHK4"/>
<evidence type="ECO:0000259" key="2">
    <source>
        <dbReference type="Pfam" id="PF05378"/>
    </source>
</evidence>
<dbReference type="GO" id="GO:0017168">
    <property type="term" value="F:5-oxoprolinase (ATP-hydrolyzing) activity"/>
    <property type="evidence" value="ECO:0007669"/>
    <property type="project" value="TreeGrafter"/>
</dbReference>
<evidence type="ECO:0008006" key="5">
    <source>
        <dbReference type="Google" id="ProtNLM"/>
    </source>
</evidence>
<dbReference type="SUPFAM" id="SSF53067">
    <property type="entry name" value="Actin-like ATPase domain"/>
    <property type="match status" value="1"/>
</dbReference>
<evidence type="ECO:0000259" key="3">
    <source>
        <dbReference type="Pfam" id="PF19278"/>
    </source>
</evidence>
<feature type="domain" description="Acetophenone carboxylase-like C-terminal" evidence="3">
    <location>
        <begin position="519"/>
        <end position="692"/>
    </location>
</feature>
<dbReference type="InterPro" id="IPR008040">
    <property type="entry name" value="Hydant_A_N"/>
</dbReference>
<organism evidence="4">
    <name type="scientific">marine metagenome</name>
    <dbReference type="NCBI Taxonomy" id="408172"/>
    <lineage>
        <taxon>unclassified sequences</taxon>
        <taxon>metagenomes</taxon>
        <taxon>ecological metagenomes</taxon>
    </lineage>
</organism>
<dbReference type="Pfam" id="PF01968">
    <property type="entry name" value="Hydantoinase_A"/>
    <property type="match status" value="1"/>
</dbReference>
<dbReference type="PANTHER" id="PTHR11365:SF23">
    <property type="entry name" value="HYPOTHETICAL 5-OXOPROLINASE (EUROFUNG)-RELATED"/>
    <property type="match status" value="1"/>
</dbReference>
<dbReference type="EMBL" id="UINC01001919">
    <property type="protein sequence ID" value="SUZ90744.1"/>
    <property type="molecule type" value="Genomic_DNA"/>
</dbReference>
<sequence>MSSYLVGVDIGGTFTDCVIIDNEGQVTTAKVPSTPSDFSRGMVNAVHAGADALGIGLEALCRDTKLLTHGTTVGTNAVIQKKGAKVGLITTRGHNDVIHIMRGSRGLSGRELDKVVHFPESTKPDPLIPKSLIEGVSERVDCFGAVVVPLNEEEAEVAVDRLLAKGVDAIAVCFLWSFKYPDHERLMRKIVTDKAPHIFVTCSSELVPKWGEYERTTAVALNAYVGPATSSYLRKLDAEFTDFGYEHPMQITQCGGGTISVNRAMEAPLLTLDSGPVSGVTGSKYLSDLVGYKNVITTDMGGTSFDVGIISNGDPAFTYVSNVNQYEYFLPKVDIQTVGNGGGSLVRVDSMTGSLRVGPESAGAVPGPICYDQGGKIPTVTDAALVLGYIAADTFANGTIQLNREKAERAIAEIGDQLGLGLMEAAAGIVKISEFQMADLIRRMTIQKGFDPRDFVLFAFGGAGPMHAGVFAFELGVQKVIVPQGNIASTWCGFGAASADILHIVEQVEIMVSPFDVGAINARFQSLRDNVHGQLAEEGIPISEQEIQLSVDMRHKGQINEVEILLGSDSLTDDDVVSLHDDFLHRYELIYGKGASLPWARLEAVTFRVRASAETPKPNVQPAVQLTEKISVDAEGSTRPIYWSEPAEMIDTPTYAGERLVPGNQITGPAVIQTADTTVIIHPGRIVKVDAFGNFVINLLD</sequence>
<dbReference type="Pfam" id="PF05378">
    <property type="entry name" value="Hydant_A_N"/>
    <property type="match status" value="1"/>
</dbReference>
<evidence type="ECO:0000259" key="1">
    <source>
        <dbReference type="Pfam" id="PF01968"/>
    </source>
</evidence>
<protein>
    <recommendedName>
        <fullName evidence="5">Hydantoinase/oxoprolinase N-terminal domain-containing protein</fullName>
    </recommendedName>
</protein>